<keyword evidence="2" id="KW-1185">Reference proteome</keyword>
<dbReference type="AlphaFoldDB" id="A0A0V8QFQ7"/>
<organism evidence="1 2">
    <name type="scientific">Acetivibrio ethanolgignens</name>
    <dbReference type="NCBI Taxonomy" id="290052"/>
    <lineage>
        <taxon>Bacteria</taxon>
        <taxon>Bacillati</taxon>
        <taxon>Bacillota</taxon>
        <taxon>Clostridia</taxon>
        <taxon>Eubacteriales</taxon>
        <taxon>Oscillospiraceae</taxon>
        <taxon>Acetivibrio</taxon>
    </lineage>
</organism>
<gene>
    <name evidence="1" type="ORF">ASU35_01735</name>
</gene>
<proteinExistence type="predicted"/>
<name>A0A0V8QFQ7_9FIRM</name>
<dbReference type="EMBL" id="LNAM01000153">
    <property type="protein sequence ID" value="KSV59062.1"/>
    <property type="molecule type" value="Genomic_DNA"/>
</dbReference>
<dbReference type="STRING" id="290052.ASU35_01735"/>
<sequence length="124" mass="14285">MKSIFEEMGGTYRQEGDYLIPNLVLPDTSDYKIGKYGCLRRSYLKEHRPSLYSTLVLDGILFKHLAEIDQACNERMETIISAMVKQEGVTEALKAADQMEWVRRKNSIHNRAEEIVLSELVYAL</sequence>
<evidence type="ECO:0000313" key="1">
    <source>
        <dbReference type="EMBL" id="KSV59062.1"/>
    </source>
</evidence>
<dbReference type="Proteomes" id="UP000054874">
    <property type="component" value="Unassembled WGS sequence"/>
</dbReference>
<accession>A0A0V8QFQ7</accession>
<dbReference type="InterPro" id="IPR026989">
    <property type="entry name" value="TnpV"/>
</dbReference>
<evidence type="ECO:0000313" key="2">
    <source>
        <dbReference type="Proteomes" id="UP000054874"/>
    </source>
</evidence>
<dbReference type="RefSeq" id="WP_058352698.1">
    <property type="nucleotide sequence ID" value="NZ_CABMMD010000153.1"/>
</dbReference>
<dbReference type="OrthoDB" id="9791178at2"/>
<dbReference type="Pfam" id="PF14198">
    <property type="entry name" value="TnpV"/>
    <property type="match status" value="1"/>
</dbReference>
<reference evidence="1 2" key="1">
    <citation type="submission" date="2015-11" db="EMBL/GenBank/DDBJ databases">
        <title>Butyribacter intestini gen. nov., sp. nov., a butyric acid-producing bacterium of the family Lachnospiraceae isolated from the human faeces.</title>
        <authorList>
            <person name="Zou Y."/>
            <person name="Xue W."/>
            <person name="Luo G."/>
            <person name="Lv M."/>
        </authorList>
    </citation>
    <scope>NUCLEOTIDE SEQUENCE [LARGE SCALE GENOMIC DNA]</scope>
    <source>
        <strain evidence="1 2">ACET-33324</strain>
    </source>
</reference>
<protein>
    <submittedName>
        <fullName evidence="1">Transposase</fullName>
    </submittedName>
</protein>
<comment type="caution">
    <text evidence="1">The sequence shown here is derived from an EMBL/GenBank/DDBJ whole genome shotgun (WGS) entry which is preliminary data.</text>
</comment>